<accession>A0AAD5SVD2</accession>
<comment type="caution">
    <text evidence="4">The sequence shown here is derived from an EMBL/GenBank/DDBJ whole genome shotgun (WGS) entry which is preliminary data.</text>
</comment>
<keyword evidence="5" id="KW-1185">Reference proteome</keyword>
<comment type="similarity">
    <text evidence="1">Belongs to the FYV7 family.</text>
</comment>
<dbReference type="Pfam" id="PF08524">
    <property type="entry name" value="rRNA_processing"/>
    <property type="match status" value="1"/>
</dbReference>
<evidence type="ECO:0000256" key="1">
    <source>
        <dbReference type="ARBA" id="ARBA00006800"/>
    </source>
</evidence>
<name>A0AAD5SVD2_9FUNG</name>
<evidence type="ECO:0000313" key="5">
    <source>
        <dbReference type="Proteomes" id="UP001211907"/>
    </source>
</evidence>
<reference evidence="4" key="1">
    <citation type="submission" date="2020-05" db="EMBL/GenBank/DDBJ databases">
        <title>Phylogenomic resolution of chytrid fungi.</title>
        <authorList>
            <person name="Stajich J.E."/>
            <person name="Amses K."/>
            <person name="Simmons R."/>
            <person name="Seto K."/>
            <person name="Myers J."/>
            <person name="Bonds A."/>
            <person name="Quandt C.A."/>
            <person name="Barry K."/>
            <person name="Liu P."/>
            <person name="Grigoriev I."/>
            <person name="Longcore J.E."/>
            <person name="James T.Y."/>
        </authorList>
    </citation>
    <scope>NUCLEOTIDE SEQUENCE</scope>
    <source>
        <strain evidence="4">JEL0513</strain>
    </source>
</reference>
<evidence type="ECO:0000256" key="3">
    <source>
        <dbReference type="SAM" id="MobiDB-lite"/>
    </source>
</evidence>
<feature type="compositionally biased region" description="Basic and acidic residues" evidence="3">
    <location>
        <begin position="112"/>
        <end position="137"/>
    </location>
</feature>
<evidence type="ECO:0000256" key="2">
    <source>
        <dbReference type="ARBA" id="ARBA00018780"/>
    </source>
</evidence>
<evidence type="ECO:0000313" key="4">
    <source>
        <dbReference type="EMBL" id="KAJ3100720.1"/>
    </source>
</evidence>
<dbReference type="AlphaFoldDB" id="A0AAD5SVD2"/>
<dbReference type="InterPro" id="IPR013730">
    <property type="entry name" value="Fyv7/TAP26"/>
</dbReference>
<sequence>MDGAQKYRQDKKKKKEREGYELLRIKKQYQKLLREESFAGRGESAETTSDTQPELQYVSAEPNHEHEVSLMVLLSSIKWLTKMTQKQSTDNRLKKTQTRTIAKAKSQPFAKAQRERTAKQIEQQKQREADTRQRQEELAGRAKYFKQRKVQIAKHTQKTKSGQPVFANQIDAILTKLKKSNK</sequence>
<feature type="region of interest" description="Disordered" evidence="3">
    <location>
        <begin position="86"/>
        <end position="137"/>
    </location>
</feature>
<protein>
    <recommendedName>
        <fullName evidence="2">rRNA-processing protein FYV7</fullName>
    </recommendedName>
</protein>
<organism evidence="4 5">
    <name type="scientific">Physocladia obscura</name>
    <dbReference type="NCBI Taxonomy" id="109957"/>
    <lineage>
        <taxon>Eukaryota</taxon>
        <taxon>Fungi</taxon>
        <taxon>Fungi incertae sedis</taxon>
        <taxon>Chytridiomycota</taxon>
        <taxon>Chytridiomycota incertae sedis</taxon>
        <taxon>Chytridiomycetes</taxon>
        <taxon>Chytridiales</taxon>
        <taxon>Chytriomycetaceae</taxon>
        <taxon>Physocladia</taxon>
    </lineage>
</organism>
<dbReference type="Proteomes" id="UP001211907">
    <property type="component" value="Unassembled WGS sequence"/>
</dbReference>
<proteinExistence type="inferred from homology"/>
<dbReference type="EMBL" id="JADGJH010002264">
    <property type="protein sequence ID" value="KAJ3100720.1"/>
    <property type="molecule type" value="Genomic_DNA"/>
</dbReference>
<gene>
    <name evidence="4" type="ORF">HK100_004666</name>
</gene>